<dbReference type="Proteomes" id="UP000278673">
    <property type="component" value="Unassembled WGS sequence"/>
</dbReference>
<name>A0A3M2M765_9ACTN</name>
<dbReference type="EMBL" id="RFFJ01000012">
    <property type="protein sequence ID" value="RMI44820.1"/>
    <property type="molecule type" value="Genomic_DNA"/>
</dbReference>
<protein>
    <recommendedName>
        <fullName evidence="2">Inosine monophosphate cyclohydrolase-like domain-containing protein</fullName>
    </recommendedName>
</protein>
<dbReference type="InterPro" id="IPR020600">
    <property type="entry name" value="IMP_cyclohydrolase-like"/>
</dbReference>
<evidence type="ECO:0000313" key="4">
    <source>
        <dbReference type="Proteomes" id="UP000278673"/>
    </source>
</evidence>
<feature type="compositionally biased region" description="Basic and acidic residues" evidence="1">
    <location>
        <begin position="11"/>
        <end position="22"/>
    </location>
</feature>
<dbReference type="AlphaFoldDB" id="A0A3M2M765"/>
<evidence type="ECO:0000256" key="1">
    <source>
        <dbReference type="SAM" id="MobiDB-lite"/>
    </source>
</evidence>
<organism evidence="3 4">
    <name type="scientific">Streptomyces triticirhizae</name>
    <dbReference type="NCBI Taxonomy" id="2483353"/>
    <lineage>
        <taxon>Bacteria</taxon>
        <taxon>Bacillati</taxon>
        <taxon>Actinomycetota</taxon>
        <taxon>Actinomycetes</taxon>
        <taxon>Kitasatosporales</taxon>
        <taxon>Streptomycetaceae</taxon>
        <taxon>Streptomyces</taxon>
    </lineage>
</organism>
<dbReference type="GO" id="GO:0006188">
    <property type="term" value="P:IMP biosynthetic process"/>
    <property type="evidence" value="ECO:0007669"/>
    <property type="project" value="InterPro"/>
</dbReference>
<evidence type="ECO:0000259" key="2">
    <source>
        <dbReference type="Pfam" id="PF07826"/>
    </source>
</evidence>
<gene>
    <name evidence="3" type="ORF">EBN88_04370</name>
</gene>
<comment type="caution">
    <text evidence="3">The sequence shown here is derived from an EMBL/GenBank/DDBJ whole genome shotgun (WGS) entry which is preliminary data.</text>
</comment>
<accession>A0A3M2M765</accession>
<dbReference type="SUPFAM" id="SSF75569">
    <property type="entry name" value="Archaeal IMP cyclohydrolase PurO"/>
    <property type="match status" value="1"/>
</dbReference>
<proteinExistence type="predicted"/>
<dbReference type="InterPro" id="IPR036795">
    <property type="entry name" value="IMP_cyclohydrolase-like_sf"/>
</dbReference>
<dbReference type="Gene3D" id="3.60.20.20">
    <property type="entry name" value="Inosine monophosphate cyclohydrolase-like"/>
    <property type="match status" value="1"/>
</dbReference>
<reference evidence="3 4" key="1">
    <citation type="submission" date="2018-10" db="EMBL/GenBank/DDBJ databases">
        <title>Isolation, diversity and antifungal activity of actinobacteria from wheat.</title>
        <authorList>
            <person name="Han C."/>
        </authorList>
    </citation>
    <scope>NUCLEOTIDE SEQUENCE [LARGE SCALE GENOMIC DNA]</scope>
    <source>
        <strain evidence="3 4">NEAU-YY642</strain>
    </source>
</reference>
<sequence>MDPARGRHPSRSGDRHPSRSGERTAAGRASDVCLDGGATRHRAQRVSARGEQTASEQHRGRGEPVSVDPLGQFLADNRYPGRGVLWARTRAGELVGGYFLTGRSPASQARRLHFEDERLIVSPTDETAHDPLRHYAAAIEDERWLVFGNGEQVSTVADRLAAGEAPAVALDRLEYEPDPPILTSRITVIADLADPGTACLGAARRSAGAREAGNLVTVTVRDLAPGDVVLMTTYRSDGGTVLPAEPYAEATTEAADAAGFLDEIWRALTPELRVAAAAFTPGRLTGAALRHRTD</sequence>
<evidence type="ECO:0000313" key="3">
    <source>
        <dbReference type="EMBL" id="RMI44820.1"/>
    </source>
</evidence>
<dbReference type="Pfam" id="PF07826">
    <property type="entry name" value="IMP_cyclohyd"/>
    <property type="match status" value="1"/>
</dbReference>
<dbReference type="GO" id="GO:0003937">
    <property type="term" value="F:IMP cyclohydrolase activity"/>
    <property type="evidence" value="ECO:0007669"/>
    <property type="project" value="InterPro"/>
</dbReference>
<feature type="domain" description="Inosine monophosphate cyclohydrolase-like" evidence="2">
    <location>
        <begin position="79"/>
        <end position="278"/>
    </location>
</feature>
<feature type="region of interest" description="Disordered" evidence="1">
    <location>
        <begin position="1"/>
        <end position="69"/>
    </location>
</feature>
<feature type="compositionally biased region" description="Basic residues" evidence="1">
    <location>
        <begin position="1"/>
        <end position="10"/>
    </location>
</feature>
<keyword evidence="4" id="KW-1185">Reference proteome</keyword>